<evidence type="ECO:0000256" key="1">
    <source>
        <dbReference type="SAM" id="MobiDB-lite"/>
    </source>
</evidence>
<dbReference type="Gene3D" id="3.30.2030.20">
    <property type="match status" value="1"/>
</dbReference>
<name>A0ABQ1RF10_9MICO</name>
<proteinExistence type="predicted"/>
<keyword evidence="2" id="KW-0472">Membrane</keyword>
<evidence type="ECO:0000313" key="4">
    <source>
        <dbReference type="Proteomes" id="UP000629365"/>
    </source>
</evidence>
<keyword evidence="2" id="KW-0812">Transmembrane</keyword>
<feature type="transmembrane region" description="Helical" evidence="2">
    <location>
        <begin position="114"/>
        <end position="136"/>
    </location>
</feature>
<sequence length="365" mass="39964">MVEPEKQRARYIAGTEGAPPVPPPGGYHGAKRVQTALPSGAPVISTAEATQDKQPANVIGWVALVAAILFAVVLLGTLLSGGTDALYGVTMLTLQLVVLAVVIAALFSRRGRVLAASALIVTLMLNVATVGAMSALQTSASGNYEGEKTEEQKHEEAYPGIKDTSSSTVLAQPSLEEVRAQSEEMLAEIRDRLSTQFGYTWTEAGTENLRPERNGYGGESMLVQYTSVPWMTNEPIQDYDRKVAVMDVIEEVVTEYGMYGLYSFNEPSSGMDDAIQEKFYGSADPREQNTWEYYSDNYPDPLRFYAVLYDLSNDPTGEFAGEREAQSARTGEPLEGLQIYFLAPQLLSEGDREEFETRMQEYPGS</sequence>
<protein>
    <recommendedName>
        <fullName evidence="5">Sox C-terminal domain-containing protein</fullName>
    </recommendedName>
</protein>
<dbReference type="RefSeq" id="WP_188435371.1">
    <property type="nucleotide sequence ID" value="NZ_BMCM01000001.1"/>
</dbReference>
<keyword evidence="4" id="KW-1185">Reference proteome</keyword>
<reference evidence="4" key="1">
    <citation type="journal article" date="2019" name="Int. J. Syst. Evol. Microbiol.">
        <title>The Global Catalogue of Microorganisms (GCM) 10K type strain sequencing project: providing services to taxonomists for standard genome sequencing and annotation.</title>
        <authorList>
            <consortium name="The Broad Institute Genomics Platform"/>
            <consortium name="The Broad Institute Genome Sequencing Center for Infectious Disease"/>
            <person name="Wu L."/>
            <person name="Ma J."/>
        </authorList>
    </citation>
    <scope>NUCLEOTIDE SEQUENCE [LARGE SCALE GENOMIC DNA]</scope>
    <source>
        <strain evidence="4">CCM 7640</strain>
    </source>
</reference>
<gene>
    <name evidence="3" type="ORF">GCM10007269_09300</name>
</gene>
<evidence type="ECO:0000313" key="3">
    <source>
        <dbReference type="EMBL" id="GGD68331.1"/>
    </source>
</evidence>
<comment type="caution">
    <text evidence="3">The sequence shown here is derived from an EMBL/GenBank/DDBJ whole genome shotgun (WGS) entry which is preliminary data.</text>
</comment>
<keyword evidence="2" id="KW-1133">Transmembrane helix</keyword>
<feature type="transmembrane region" description="Helical" evidence="2">
    <location>
        <begin position="58"/>
        <end position="79"/>
    </location>
</feature>
<organism evidence="3 4">
    <name type="scientific">Microbacterium murale</name>
    <dbReference type="NCBI Taxonomy" id="1081040"/>
    <lineage>
        <taxon>Bacteria</taxon>
        <taxon>Bacillati</taxon>
        <taxon>Actinomycetota</taxon>
        <taxon>Actinomycetes</taxon>
        <taxon>Micrococcales</taxon>
        <taxon>Microbacteriaceae</taxon>
        <taxon>Microbacterium</taxon>
    </lineage>
</organism>
<feature type="region of interest" description="Disordered" evidence="1">
    <location>
        <begin position="141"/>
        <end position="160"/>
    </location>
</feature>
<feature type="transmembrane region" description="Helical" evidence="2">
    <location>
        <begin position="85"/>
        <end position="107"/>
    </location>
</feature>
<evidence type="ECO:0008006" key="5">
    <source>
        <dbReference type="Google" id="ProtNLM"/>
    </source>
</evidence>
<evidence type="ECO:0000256" key="2">
    <source>
        <dbReference type="SAM" id="Phobius"/>
    </source>
</evidence>
<feature type="compositionally biased region" description="Basic and acidic residues" evidence="1">
    <location>
        <begin position="145"/>
        <end position="157"/>
    </location>
</feature>
<accession>A0ABQ1RF10</accession>
<dbReference type="Proteomes" id="UP000629365">
    <property type="component" value="Unassembled WGS sequence"/>
</dbReference>
<dbReference type="EMBL" id="BMCM01000001">
    <property type="protein sequence ID" value="GGD68331.1"/>
    <property type="molecule type" value="Genomic_DNA"/>
</dbReference>